<evidence type="ECO:0000259" key="14">
    <source>
        <dbReference type="PROSITE" id="PS50929"/>
    </source>
</evidence>
<dbReference type="GO" id="GO:0016887">
    <property type="term" value="F:ATP hydrolysis activity"/>
    <property type="evidence" value="ECO:0007669"/>
    <property type="project" value="InterPro"/>
</dbReference>
<comment type="function">
    <text evidence="8">ABC transporter involved in fatty acid import. Transmembrane domains (TMD) form a pore in the membrane and the ATP-binding domain (NBD) is responsible for energy generation.</text>
</comment>
<feature type="transmembrane region" description="Helical" evidence="12">
    <location>
        <begin position="262"/>
        <end position="279"/>
    </location>
</feature>
<evidence type="ECO:0000256" key="1">
    <source>
        <dbReference type="ARBA" id="ARBA00004651"/>
    </source>
</evidence>
<comment type="caution">
    <text evidence="15">The sequence shown here is derived from an EMBL/GenBank/DDBJ whole genome shotgun (WGS) entry which is preliminary data.</text>
</comment>
<reference evidence="15 16" key="1">
    <citation type="submission" date="2019-02" db="EMBL/GenBank/DDBJ databases">
        <title>Draft Genome Sequence of Streptomyces sp. AM-2504, identified by 16S rRNA comparative analysis as a Streptomyces Kasugaensis strain.</title>
        <authorList>
            <person name="Napolioni V."/>
            <person name="Giuliodori A.M."/>
            <person name="Spurio R."/>
            <person name="Fabbretti A."/>
        </authorList>
    </citation>
    <scope>NUCLEOTIDE SEQUENCE [LARGE SCALE GENOMIC DNA]</scope>
    <source>
        <strain evidence="15 16">AM-2504</strain>
    </source>
</reference>
<keyword evidence="3 12" id="KW-0812">Transmembrane</keyword>
<evidence type="ECO:0000256" key="4">
    <source>
        <dbReference type="ARBA" id="ARBA00022741"/>
    </source>
</evidence>
<evidence type="ECO:0000256" key="5">
    <source>
        <dbReference type="ARBA" id="ARBA00022840"/>
    </source>
</evidence>
<dbReference type="SMART" id="SM00382">
    <property type="entry name" value="AAA"/>
    <property type="match status" value="1"/>
</dbReference>
<dbReference type="AlphaFoldDB" id="A0A4Q9HYT0"/>
<dbReference type="FunFam" id="3.40.50.300:FF:000287">
    <property type="entry name" value="Multidrug ABC transporter ATP-binding protein"/>
    <property type="match status" value="1"/>
</dbReference>
<dbReference type="Pfam" id="PF00664">
    <property type="entry name" value="ABC_membrane"/>
    <property type="match status" value="1"/>
</dbReference>
<keyword evidence="4" id="KW-0547">Nucleotide-binding</keyword>
<keyword evidence="7 12" id="KW-0472">Membrane</keyword>
<evidence type="ECO:0000256" key="7">
    <source>
        <dbReference type="ARBA" id="ARBA00023136"/>
    </source>
</evidence>
<name>A0A4Q9HYT0_STRKA</name>
<dbReference type="EMBL" id="SIXH01000067">
    <property type="protein sequence ID" value="TBO59749.1"/>
    <property type="molecule type" value="Genomic_DNA"/>
</dbReference>
<dbReference type="PROSITE" id="PS50893">
    <property type="entry name" value="ABC_TRANSPORTER_2"/>
    <property type="match status" value="1"/>
</dbReference>
<feature type="compositionally biased region" description="Low complexity" evidence="11">
    <location>
        <begin position="25"/>
        <end position="39"/>
    </location>
</feature>
<dbReference type="Gene3D" id="1.20.1560.10">
    <property type="entry name" value="ABC transporter type 1, transmembrane domain"/>
    <property type="match status" value="1"/>
</dbReference>
<evidence type="ECO:0000313" key="16">
    <source>
        <dbReference type="Proteomes" id="UP000292452"/>
    </source>
</evidence>
<dbReference type="InterPro" id="IPR003593">
    <property type="entry name" value="AAA+_ATPase"/>
</dbReference>
<evidence type="ECO:0000256" key="2">
    <source>
        <dbReference type="ARBA" id="ARBA00022448"/>
    </source>
</evidence>
<dbReference type="InterPro" id="IPR027417">
    <property type="entry name" value="P-loop_NTPase"/>
</dbReference>
<evidence type="ECO:0000256" key="3">
    <source>
        <dbReference type="ARBA" id="ARBA00022692"/>
    </source>
</evidence>
<dbReference type="SUPFAM" id="SSF52540">
    <property type="entry name" value="P-loop containing nucleoside triphosphate hydrolases"/>
    <property type="match status" value="1"/>
</dbReference>
<dbReference type="InterPro" id="IPR039421">
    <property type="entry name" value="Type_1_exporter"/>
</dbReference>
<keyword evidence="6 12" id="KW-1133">Transmembrane helix</keyword>
<dbReference type="GO" id="GO:0005886">
    <property type="term" value="C:plasma membrane"/>
    <property type="evidence" value="ECO:0007669"/>
    <property type="project" value="UniProtKB-SubCell"/>
</dbReference>
<accession>A0A4Q9HYT0</accession>
<evidence type="ECO:0000256" key="12">
    <source>
        <dbReference type="SAM" id="Phobius"/>
    </source>
</evidence>
<evidence type="ECO:0000259" key="13">
    <source>
        <dbReference type="PROSITE" id="PS50893"/>
    </source>
</evidence>
<dbReference type="InterPro" id="IPR003439">
    <property type="entry name" value="ABC_transporter-like_ATP-bd"/>
</dbReference>
<evidence type="ECO:0000256" key="8">
    <source>
        <dbReference type="ARBA" id="ARBA00055053"/>
    </source>
</evidence>
<dbReference type="GO" id="GO:0090374">
    <property type="term" value="P:oligopeptide export from mitochondrion"/>
    <property type="evidence" value="ECO:0007669"/>
    <property type="project" value="TreeGrafter"/>
</dbReference>
<dbReference type="PANTHER" id="PTHR43394:SF7">
    <property type="entry name" value="ABC TRANSPORTER B FAMILY MEMBER 28"/>
    <property type="match status" value="1"/>
</dbReference>
<feature type="transmembrane region" description="Helical" evidence="12">
    <location>
        <begin position="236"/>
        <end position="256"/>
    </location>
</feature>
<dbReference type="SUPFAM" id="SSF90123">
    <property type="entry name" value="ABC transporter transmembrane region"/>
    <property type="match status" value="1"/>
</dbReference>
<sequence length="689" mass="73460">MTRCCATARPTRRSPGPNSPRRRGPYSPRGRPRSAGSAPRRPPMRWPNSRNRPRATGPDTAPGTGRRLLGLLRPHRPRVAVLLVLGIAGVALSALGPKLLGQATDLIFAGVAGRQLPAGTTRQEALARLHAEGHDTLARVFSTVDVVPGRGIDFGGVGRLLLITLALYLAASLCTLLQGRLAATVVQRVIFELRERVEAKLARLPLSYFDRHPAGEVLSRVTNDVDNLQQILQQTLGQLIILVFSILSMLVLMVVISPLLALVMLASVPVSALLAAWIARRAQPRYAEQWAATGSLSAHVEEMYGGHALVKGFGRRELAERGFDEHNDAVFAAGVKAQFASGAIEPAMTFVAALGYIAVAVVGALRVLSGALSLGDVQAFILYSRQFSQPIVEVASIAGRLQSGVASAERVFALLDADEQRPDPRAPVRPARVRGRVEFARVSFRYSPGTPLIEDLSLTVAPGSTVAIVGPTGAGKTTVGNLLMRFYEPTGGRILLDGTDTALMTREEVRAQFGLVLQDAWLFGGTIAENIAYGRPGATREEIVAAARATCVDRFVRTLPDGYDTVLDDEGSNASAGERQLITVARAFLTDPAILVLDEATSAVDTRTEVLIQRALGSLRAGRTSFVIAHRLSTIRDADVIVVMESGGIAEQGTHSELLDNGGTYARLYAALKEPAAGAAHSAGRPDTL</sequence>
<keyword evidence="2" id="KW-0813">Transport</keyword>
<dbReference type="Pfam" id="PF00005">
    <property type="entry name" value="ABC_tran"/>
    <property type="match status" value="1"/>
</dbReference>
<protein>
    <recommendedName>
        <fullName evidence="10">Fatty acid ABC transporter ATP-binding/permease protein</fullName>
    </recommendedName>
</protein>
<feature type="transmembrane region" description="Helical" evidence="12">
    <location>
        <begin position="157"/>
        <end position="177"/>
    </location>
</feature>
<dbReference type="Proteomes" id="UP000292452">
    <property type="component" value="Unassembled WGS sequence"/>
</dbReference>
<evidence type="ECO:0000256" key="9">
    <source>
        <dbReference type="ARBA" id="ARBA00061644"/>
    </source>
</evidence>
<dbReference type="InterPro" id="IPR011527">
    <property type="entry name" value="ABC1_TM_dom"/>
</dbReference>
<dbReference type="InterPro" id="IPR036640">
    <property type="entry name" value="ABC1_TM_sf"/>
</dbReference>
<comment type="subcellular location">
    <subcellularLocation>
        <location evidence="1">Cell membrane</location>
        <topology evidence="1">Multi-pass membrane protein</topology>
    </subcellularLocation>
</comment>
<feature type="region of interest" description="Disordered" evidence="11">
    <location>
        <begin position="1"/>
        <end position="68"/>
    </location>
</feature>
<feature type="transmembrane region" description="Helical" evidence="12">
    <location>
        <begin position="79"/>
        <end position="96"/>
    </location>
</feature>
<proteinExistence type="inferred from homology"/>
<dbReference type="PROSITE" id="PS50929">
    <property type="entry name" value="ABC_TM1F"/>
    <property type="match status" value="1"/>
</dbReference>
<evidence type="ECO:0000313" key="15">
    <source>
        <dbReference type="EMBL" id="TBO59749.1"/>
    </source>
</evidence>
<feature type="domain" description="ABC transporter" evidence="13">
    <location>
        <begin position="437"/>
        <end position="671"/>
    </location>
</feature>
<organism evidence="15 16">
    <name type="scientific">Streptomyces kasugaensis</name>
    <dbReference type="NCBI Taxonomy" id="1946"/>
    <lineage>
        <taxon>Bacteria</taxon>
        <taxon>Bacillati</taxon>
        <taxon>Actinomycetota</taxon>
        <taxon>Actinomycetes</taxon>
        <taxon>Kitasatosporales</taxon>
        <taxon>Streptomycetaceae</taxon>
        <taxon>Streptomyces</taxon>
    </lineage>
</organism>
<dbReference type="CDD" id="cd03254">
    <property type="entry name" value="ABCC_Glucan_exporter_like"/>
    <property type="match status" value="1"/>
</dbReference>
<keyword evidence="16" id="KW-1185">Reference proteome</keyword>
<feature type="domain" description="ABC transmembrane type-1" evidence="14">
    <location>
        <begin position="80"/>
        <end position="403"/>
    </location>
</feature>
<dbReference type="Gene3D" id="3.40.50.300">
    <property type="entry name" value="P-loop containing nucleotide triphosphate hydrolases"/>
    <property type="match status" value="1"/>
</dbReference>
<dbReference type="GO" id="GO:0015421">
    <property type="term" value="F:ABC-type oligopeptide transporter activity"/>
    <property type="evidence" value="ECO:0007669"/>
    <property type="project" value="TreeGrafter"/>
</dbReference>
<dbReference type="PANTHER" id="PTHR43394">
    <property type="entry name" value="ATP-DEPENDENT PERMEASE MDL1, MITOCHONDRIAL"/>
    <property type="match status" value="1"/>
</dbReference>
<feature type="compositionally biased region" description="Low complexity" evidence="11">
    <location>
        <begin position="1"/>
        <end position="16"/>
    </location>
</feature>
<gene>
    <name evidence="15" type="ORF">EYS09_10380</name>
</gene>
<comment type="similarity">
    <text evidence="9">Belongs to the ABC transporter superfamily. Lipid exporter (TC 3.A.1.106) family.</text>
</comment>
<feature type="transmembrane region" description="Helical" evidence="12">
    <location>
        <begin position="347"/>
        <end position="368"/>
    </location>
</feature>
<dbReference type="CDD" id="cd18547">
    <property type="entry name" value="ABC_6TM_Tm288_like"/>
    <property type="match status" value="1"/>
</dbReference>
<evidence type="ECO:0000256" key="11">
    <source>
        <dbReference type="SAM" id="MobiDB-lite"/>
    </source>
</evidence>
<dbReference type="GO" id="GO:0005524">
    <property type="term" value="F:ATP binding"/>
    <property type="evidence" value="ECO:0007669"/>
    <property type="project" value="UniProtKB-KW"/>
</dbReference>
<evidence type="ECO:0000256" key="10">
    <source>
        <dbReference type="ARBA" id="ARBA00071747"/>
    </source>
</evidence>
<keyword evidence="5 15" id="KW-0067">ATP-binding</keyword>
<evidence type="ECO:0000256" key="6">
    <source>
        <dbReference type="ARBA" id="ARBA00022989"/>
    </source>
</evidence>